<gene>
    <name evidence="1" type="ORF">Ciccas_001085</name>
</gene>
<sequence length="152" mass="17020">MGCISHDSRTNPGLDPLWMFNLPLLNVSWQACASRFGGEQRAPGDEQLCQDQRLRHGKALNIGSDPISVPPLIDRPYDELADFCAECIEEKMEPLPYPNHGQMVERGLQETTAASKMLTREDQREACVILTQMSRNSSASTSYSRSRHQTAL</sequence>
<accession>A0ABD2QM71</accession>
<dbReference type="AlphaFoldDB" id="A0ABD2QM71"/>
<keyword evidence="2" id="KW-1185">Reference proteome</keyword>
<evidence type="ECO:0000313" key="1">
    <source>
        <dbReference type="EMBL" id="KAL3320227.1"/>
    </source>
</evidence>
<proteinExistence type="predicted"/>
<comment type="caution">
    <text evidence="1">The sequence shown here is derived from an EMBL/GenBank/DDBJ whole genome shotgun (WGS) entry which is preliminary data.</text>
</comment>
<organism evidence="1 2">
    <name type="scientific">Cichlidogyrus casuarinus</name>
    <dbReference type="NCBI Taxonomy" id="1844966"/>
    <lineage>
        <taxon>Eukaryota</taxon>
        <taxon>Metazoa</taxon>
        <taxon>Spiralia</taxon>
        <taxon>Lophotrochozoa</taxon>
        <taxon>Platyhelminthes</taxon>
        <taxon>Monogenea</taxon>
        <taxon>Monopisthocotylea</taxon>
        <taxon>Dactylogyridea</taxon>
        <taxon>Ancyrocephalidae</taxon>
        <taxon>Cichlidogyrus</taxon>
    </lineage>
</organism>
<dbReference type="Proteomes" id="UP001626550">
    <property type="component" value="Unassembled WGS sequence"/>
</dbReference>
<protein>
    <submittedName>
        <fullName evidence="1">Uncharacterized protein</fullName>
    </submittedName>
</protein>
<reference evidence="1 2" key="1">
    <citation type="submission" date="2024-11" db="EMBL/GenBank/DDBJ databases">
        <title>Adaptive evolution of stress response genes in parasites aligns with host niche diversity.</title>
        <authorList>
            <person name="Hahn C."/>
            <person name="Resl P."/>
        </authorList>
    </citation>
    <scope>NUCLEOTIDE SEQUENCE [LARGE SCALE GENOMIC DNA]</scope>
    <source>
        <strain evidence="1">EGGRZ-B1_66</strain>
        <tissue evidence="1">Body</tissue>
    </source>
</reference>
<evidence type="ECO:0000313" key="2">
    <source>
        <dbReference type="Proteomes" id="UP001626550"/>
    </source>
</evidence>
<name>A0ABD2QM71_9PLAT</name>
<dbReference type="EMBL" id="JBJKFK010000067">
    <property type="protein sequence ID" value="KAL3320227.1"/>
    <property type="molecule type" value="Genomic_DNA"/>
</dbReference>